<gene>
    <name evidence="2" type="ORF">B296_00022080</name>
</gene>
<reference evidence="2 3" key="1">
    <citation type="journal article" date="2014" name="Agronomy (Basel)">
        <title>A Draft Genome Sequence for Ensete ventricosum, the Drought-Tolerant Tree Against Hunger.</title>
        <authorList>
            <person name="Harrison J."/>
            <person name="Moore K.A."/>
            <person name="Paszkiewicz K."/>
            <person name="Jones T."/>
            <person name="Grant M."/>
            <person name="Ambacheew D."/>
            <person name="Muzemil S."/>
            <person name="Studholme D.J."/>
        </authorList>
    </citation>
    <scope>NUCLEOTIDE SEQUENCE [LARGE SCALE GENOMIC DNA]</scope>
</reference>
<sequence>MRRRGGQPRPAPMQGRPPTAKPAATKAPCTGAAYHDQNSLAGAVTTRRGRPQACLATAGVGSARGQAAGGDCLLQGRKGQPRGAATHADSVQHRCLRRGKDDDYAEEGKEMARTSF</sequence>
<evidence type="ECO:0000313" key="3">
    <source>
        <dbReference type="Proteomes" id="UP000287651"/>
    </source>
</evidence>
<dbReference type="AlphaFoldDB" id="A0A426YXF7"/>
<organism evidence="2 3">
    <name type="scientific">Ensete ventricosum</name>
    <name type="common">Abyssinian banana</name>
    <name type="synonym">Musa ensete</name>
    <dbReference type="NCBI Taxonomy" id="4639"/>
    <lineage>
        <taxon>Eukaryota</taxon>
        <taxon>Viridiplantae</taxon>
        <taxon>Streptophyta</taxon>
        <taxon>Embryophyta</taxon>
        <taxon>Tracheophyta</taxon>
        <taxon>Spermatophyta</taxon>
        <taxon>Magnoliopsida</taxon>
        <taxon>Liliopsida</taxon>
        <taxon>Zingiberales</taxon>
        <taxon>Musaceae</taxon>
        <taxon>Ensete</taxon>
    </lineage>
</organism>
<name>A0A426YXF7_ENSVE</name>
<accession>A0A426YXF7</accession>
<evidence type="ECO:0000256" key="1">
    <source>
        <dbReference type="SAM" id="MobiDB-lite"/>
    </source>
</evidence>
<protein>
    <submittedName>
        <fullName evidence="2">Uncharacterized protein</fullName>
    </submittedName>
</protein>
<proteinExistence type="predicted"/>
<dbReference type="EMBL" id="AMZH03009647">
    <property type="protein sequence ID" value="RRT56417.1"/>
    <property type="molecule type" value="Genomic_DNA"/>
</dbReference>
<feature type="region of interest" description="Disordered" evidence="1">
    <location>
        <begin position="1"/>
        <end position="29"/>
    </location>
</feature>
<feature type="compositionally biased region" description="Low complexity" evidence="1">
    <location>
        <begin position="17"/>
        <end position="28"/>
    </location>
</feature>
<feature type="compositionally biased region" description="Basic and acidic residues" evidence="1">
    <location>
        <begin position="98"/>
        <end position="116"/>
    </location>
</feature>
<feature type="region of interest" description="Disordered" evidence="1">
    <location>
        <begin position="78"/>
        <end position="116"/>
    </location>
</feature>
<comment type="caution">
    <text evidence="2">The sequence shown here is derived from an EMBL/GenBank/DDBJ whole genome shotgun (WGS) entry which is preliminary data.</text>
</comment>
<dbReference type="Proteomes" id="UP000287651">
    <property type="component" value="Unassembled WGS sequence"/>
</dbReference>
<evidence type="ECO:0000313" key="2">
    <source>
        <dbReference type="EMBL" id="RRT56417.1"/>
    </source>
</evidence>